<protein>
    <submittedName>
        <fullName evidence="9">RDD family protein</fullName>
    </submittedName>
</protein>
<feature type="transmembrane region" description="Helical" evidence="7">
    <location>
        <begin position="58"/>
        <end position="87"/>
    </location>
</feature>
<dbReference type="EMBL" id="JABBXH010000004">
    <property type="protein sequence ID" value="NMP32504.1"/>
    <property type="molecule type" value="Genomic_DNA"/>
</dbReference>
<organism evidence="9 10">
    <name type="scientific">Thalassotalea algicola</name>
    <dbReference type="NCBI Taxonomy" id="2716224"/>
    <lineage>
        <taxon>Bacteria</taxon>
        <taxon>Pseudomonadati</taxon>
        <taxon>Pseudomonadota</taxon>
        <taxon>Gammaproteobacteria</taxon>
        <taxon>Alteromonadales</taxon>
        <taxon>Colwelliaceae</taxon>
        <taxon>Thalassotalea</taxon>
    </lineage>
</organism>
<evidence type="ECO:0000256" key="5">
    <source>
        <dbReference type="ARBA" id="ARBA00023136"/>
    </source>
</evidence>
<evidence type="ECO:0000313" key="9">
    <source>
        <dbReference type="EMBL" id="NMP32504.1"/>
    </source>
</evidence>
<dbReference type="PANTHER" id="PTHR36115">
    <property type="entry name" value="PROLINE-RICH ANTIGEN HOMOLOG-RELATED"/>
    <property type="match status" value="1"/>
</dbReference>
<comment type="subcellular location">
    <subcellularLocation>
        <location evidence="1">Cell membrane</location>
        <topology evidence="1">Multi-pass membrane protein</topology>
    </subcellularLocation>
</comment>
<evidence type="ECO:0000256" key="2">
    <source>
        <dbReference type="ARBA" id="ARBA00022475"/>
    </source>
</evidence>
<dbReference type="AlphaFoldDB" id="A0A7Y0LE41"/>
<dbReference type="Pfam" id="PF06271">
    <property type="entry name" value="RDD"/>
    <property type="match status" value="1"/>
</dbReference>
<dbReference type="PANTHER" id="PTHR36115:SF6">
    <property type="entry name" value="PROLINE-RICH ANTIGEN HOMOLOG"/>
    <property type="match status" value="1"/>
</dbReference>
<keyword evidence="5 7" id="KW-0472">Membrane</keyword>
<gene>
    <name evidence="9" type="ORF">HII17_13120</name>
</gene>
<proteinExistence type="predicted"/>
<evidence type="ECO:0000256" key="4">
    <source>
        <dbReference type="ARBA" id="ARBA00022989"/>
    </source>
</evidence>
<dbReference type="GO" id="GO:0005886">
    <property type="term" value="C:plasma membrane"/>
    <property type="evidence" value="ECO:0007669"/>
    <property type="project" value="UniProtKB-SubCell"/>
</dbReference>
<dbReference type="Proteomes" id="UP000568664">
    <property type="component" value="Unassembled WGS sequence"/>
</dbReference>
<feature type="transmembrane region" description="Helical" evidence="7">
    <location>
        <begin position="108"/>
        <end position="130"/>
    </location>
</feature>
<reference evidence="9 10" key="1">
    <citation type="submission" date="2020-04" db="EMBL/GenBank/DDBJ databases">
        <title>Thalassotalea sp. M1531, isolated from the surface of marine red alga.</title>
        <authorList>
            <person name="Pang L."/>
            <person name="Lu D.-C."/>
        </authorList>
    </citation>
    <scope>NUCLEOTIDE SEQUENCE [LARGE SCALE GENOMIC DNA]</scope>
    <source>
        <strain evidence="9 10">M1531</strain>
    </source>
</reference>
<name>A0A7Y0LE41_9GAMM</name>
<evidence type="ECO:0000256" key="3">
    <source>
        <dbReference type="ARBA" id="ARBA00022692"/>
    </source>
</evidence>
<evidence type="ECO:0000256" key="1">
    <source>
        <dbReference type="ARBA" id="ARBA00004651"/>
    </source>
</evidence>
<keyword evidence="4 7" id="KW-1133">Transmembrane helix</keyword>
<feature type="domain" description="RDD" evidence="8">
    <location>
        <begin position="306"/>
        <end position="382"/>
    </location>
</feature>
<comment type="caution">
    <text evidence="9">The sequence shown here is derived from an EMBL/GenBank/DDBJ whole genome shotgun (WGS) entry which is preliminary data.</text>
</comment>
<evidence type="ECO:0000256" key="7">
    <source>
        <dbReference type="SAM" id="Phobius"/>
    </source>
</evidence>
<evidence type="ECO:0000256" key="6">
    <source>
        <dbReference type="SAM" id="MobiDB-lite"/>
    </source>
</evidence>
<sequence length="389" mass="42715">MTENQLQEANNKPEEQALIGETQALDRQETRQILTPFAFEIDKTLFGLPLAKPWKRGVALLVDLMLIAMLSSAPGELLAVVIAVTAYRLGSKKRAEQMGKVKGQKRRAIMRGIGAFILLVMLLDTLPSLFGQLDSVTKSPETPSNSINSDELDLKTTLKIASLVTQATTIAQRSQCENVDCWRAGLSDIVSDVAWLAHEKGLDEIDTTFADLVEETNLTTAEQKQLVEGLKSDFNKEVASLETNKISDKEVQQEDQDLESTNASSLESVISKEGNNIASEEEKDSKPIYSIMELVKGIIEDLGLGFGWAAFYFTVFTALWQGQTPGKRLLGIKVIQLDGTPLSIWDSFGRYGGYGAGIATGLLGFIQIFWDANRQAIHDQISATVVIDK</sequence>
<dbReference type="InterPro" id="IPR051791">
    <property type="entry name" value="Pra-immunoreactive"/>
</dbReference>
<evidence type="ECO:0000259" key="8">
    <source>
        <dbReference type="Pfam" id="PF06271"/>
    </source>
</evidence>
<dbReference type="RefSeq" id="WP_169075833.1">
    <property type="nucleotide sequence ID" value="NZ_JABBXH010000004.1"/>
</dbReference>
<feature type="region of interest" description="Disordered" evidence="6">
    <location>
        <begin position="245"/>
        <end position="265"/>
    </location>
</feature>
<dbReference type="InterPro" id="IPR010432">
    <property type="entry name" value="RDD"/>
</dbReference>
<keyword evidence="2" id="KW-1003">Cell membrane</keyword>
<keyword evidence="3 7" id="KW-0812">Transmembrane</keyword>
<evidence type="ECO:0000313" key="10">
    <source>
        <dbReference type="Proteomes" id="UP000568664"/>
    </source>
</evidence>
<accession>A0A7Y0LE41</accession>
<keyword evidence="10" id="KW-1185">Reference proteome</keyword>